<dbReference type="EMBL" id="ML170180">
    <property type="protein sequence ID" value="TDL21534.1"/>
    <property type="molecule type" value="Genomic_DNA"/>
</dbReference>
<dbReference type="OrthoDB" id="3229088at2759"/>
<proteinExistence type="predicted"/>
<accession>A0A4Y7Q1L9</accession>
<dbReference type="AlphaFoldDB" id="A0A4Y7Q1L9"/>
<dbReference type="VEuPathDB" id="FungiDB:BD410DRAFT_898872"/>
<evidence type="ECO:0000313" key="2">
    <source>
        <dbReference type="Proteomes" id="UP000294933"/>
    </source>
</evidence>
<name>A0A4Y7Q1L9_9AGAM</name>
<organism evidence="1 2">
    <name type="scientific">Rickenella mellea</name>
    <dbReference type="NCBI Taxonomy" id="50990"/>
    <lineage>
        <taxon>Eukaryota</taxon>
        <taxon>Fungi</taxon>
        <taxon>Dikarya</taxon>
        <taxon>Basidiomycota</taxon>
        <taxon>Agaricomycotina</taxon>
        <taxon>Agaricomycetes</taxon>
        <taxon>Hymenochaetales</taxon>
        <taxon>Rickenellaceae</taxon>
        <taxon>Rickenella</taxon>
    </lineage>
</organism>
<protein>
    <submittedName>
        <fullName evidence="1">Uncharacterized protein</fullName>
    </submittedName>
</protein>
<dbReference type="STRING" id="50990.A0A4Y7Q1L9"/>
<sequence>MDGVEDLLGLLECVKSRGWEGAFDEDVKYGPGRAGRDFQSYAEPLRSLRQNLDDAKRCMAAVNRIKKQLGRKIRNLQKLCVPLVLEDGIRRLPDEILALIFELDRLTKFPTYPQDTIYSPLPISHVSHRFRQLSLTIPLLWTKLSITHPDALLRAFIARSGDHDLEISFEGSAWNDAEEESFLELVQLSSRWSILNGATKYLIQFAGITCLPRLWRLVEPSDIELSKPMMPSLSQIDGWGLDFTIQPSMMAQITSLHLHFTELQCLDVGIFARTVYAMTSLRNLHLKIHYSANNGSEAPLKASEILKPHSFHIDSLSRSLLDIFTPEAVIKPLYDCLTYFIPSTVFMCLTNILAEEPLHTFFYDSNRQLFPYASTIRIVVQQECHIFYVLAEVLKHCDIARSVHIEAPASPFPHGLFPPYNWPQVSSIPIRNLCFQNCDMFTEDDVESLAKYFLSAEEGQGLQTLEIRSCMKITEELFFNVVMRSSRKSSGTFDF</sequence>
<gene>
    <name evidence="1" type="ORF">BD410DRAFT_898872</name>
</gene>
<keyword evidence="2" id="KW-1185">Reference proteome</keyword>
<evidence type="ECO:0000313" key="1">
    <source>
        <dbReference type="EMBL" id="TDL21534.1"/>
    </source>
</evidence>
<dbReference type="Proteomes" id="UP000294933">
    <property type="component" value="Unassembled WGS sequence"/>
</dbReference>
<reference evidence="1 2" key="1">
    <citation type="submission" date="2018-06" db="EMBL/GenBank/DDBJ databases">
        <title>A transcriptomic atlas of mushroom development highlights an independent origin of complex multicellularity.</title>
        <authorList>
            <consortium name="DOE Joint Genome Institute"/>
            <person name="Krizsan K."/>
            <person name="Almasi E."/>
            <person name="Merenyi Z."/>
            <person name="Sahu N."/>
            <person name="Viragh M."/>
            <person name="Koszo T."/>
            <person name="Mondo S."/>
            <person name="Kiss B."/>
            <person name="Balint B."/>
            <person name="Kues U."/>
            <person name="Barry K."/>
            <person name="Hegedus J.C."/>
            <person name="Henrissat B."/>
            <person name="Johnson J."/>
            <person name="Lipzen A."/>
            <person name="Ohm R."/>
            <person name="Nagy I."/>
            <person name="Pangilinan J."/>
            <person name="Yan J."/>
            <person name="Xiong Y."/>
            <person name="Grigoriev I.V."/>
            <person name="Hibbett D.S."/>
            <person name="Nagy L.G."/>
        </authorList>
    </citation>
    <scope>NUCLEOTIDE SEQUENCE [LARGE SCALE GENOMIC DNA]</scope>
    <source>
        <strain evidence="1 2">SZMC22713</strain>
    </source>
</reference>